<dbReference type="Gene3D" id="3.40.50.150">
    <property type="entry name" value="Vaccinia Virus protein VP39"/>
    <property type="match status" value="1"/>
</dbReference>
<dbReference type="PANTHER" id="PTHR31009">
    <property type="entry name" value="S-ADENOSYL-L-METHIONINE:CARBOXYL METHYLTRANSFERASE FAMILY PROTEIN"/>
    <property type="match status" value="1"/>
</dbReference>
<dbReference type="InterPro" id="IPR029063">
    <property type="entry name" value="SAM-dependent_MTases_sf"/>
</dbReference>
<dbReference type="InterPro" id="IPR042086">
    <property type="entry name" value="MeTrfase_capping"/>
</dbReference>
<sequence>MATDSKDPKKKYGDKLRVAKSEFLSMNGGDGTYSYSKNSNHQMIAANTVKGKIDQEIVNNLDVKHLSSLSNTISIADLGCSTGPNTFIAMQNILEAIQLKYHCQCPNSKPLDFQIFFNDRPSNDFNTLFNSIPKDCGYFVAGVPGSFYSQLFPESSLHFVHTCHALHWLSKLPEELLNKDSPAWNKGNIYYLNAPREVYNAYASQFYEDIDDFLSVRAKEIVAGGMMVIIMAGSPNGVPSHSNFSSFGTTFDLMGSSLMEMAKEGLISEELVDSFNIPIYAASPEEMIGLVERNGYFSIERIEFVKSTLEGTVAEASVRMKHSRAGMEGMLSKHFGSETIDEIFERLGKKLIEHSELLASRIKESGQLFLVLKRK</sequence>
<dbReference type="GO" id="GO:0046872">
    <property type="term" value="F:metal ion binding"/>
    <property type="evidence" value="ECO:0007669"/>
    <property type="project" value="UniProtKB-KW"/>
</dbReference>
<evidence type="ECO:0000256" key="1">
    <source>
        <dbReference type="ARBA" id="ARBA00022603"/>
    </source>
</evidence>
<evidence type="ECO:0000256" key="2">
    <source>
        <dbReference type="ARBA" id="ARBA00022679"/>
    </source>
</evidence>
<keyword evidence="3" id="KW-0479">Metal-binding</keyword>
<evidence type="ECO:0000256" key="4">
    <source>
        <dbReference type="ARBA" id="ARBA00022842"/>
    </source>
</evidence>
<dbReference type="InterPro" id="IPR005299">
    <property type="entry name" value="MeTrfase_7"/>
</dbReference>
<protein>
    <submittedName>
        <fullName evidence="5">SAM dependent carboxyl methyltransferase</fullName>
    </submittedName>
</protein>
<dbReference type="SUPFAM" id="SSF53335">
    <property type="entry name" value="S-adenosyl-L-methionine-dependent methyltransferases"/>
    <property type="match status" value="1"/>
</dbReference>
<keyword evidence="2 5" id="KW-0808">Transferase</keyword>
<dbReference type="Proteomes" id="UP000237000">
    <property type="component" value="Unassembled WGS sequence"/>
</dbReference>
<name>A0A2P5D491_TREOI</name>
<evidence type="ECO:0000256" key="3">
    <source>
        <dbReference type="ARBA" id="ARBA00022723"/>
    </source>
</evidence>
<dbReference type="OrthoDB" id="1523883at2759"/>
<keyword evidence="6" id="KW-1185">Reference proteome</keyword>
<dbReference type="GO" id="GO:0008168">
    <property type="term" value="F:methyltransferase activity"/>
    <property type="evidence" value="ECO:0007669"/>
    <property type="project" value="UniProtKB-KW"/>
</dbReference>
<dbReference type="InParanoid" id="A0A2P5D491"/>
<dbReference type="GO" id="GO:0032259">
    <property type="term" value="P:methylation"/>
    <property type="evidence" value="ECO:0007669"/>
    <property type="project" value="UniProtKB-KW"/>
</dbReference>
<dbReference type="Pfam" id="PF03492">
    <property type="entry name" value="Methyltransf_7"/>
    <property type="match status" value="1"/>
</dbReference>
<evidence type="ECO:0000313" key="6">
    <source>
        <dbReference type="Proteomes" id="UP000237000"/>
    </source>
</evidence>
<evidence type="ECO:0000313" key="5">
    <source>
        <dbReference type="EMBL" id="PON68107.1"/>
    </source>
</evidence>
<reference evidence="6" key="1">
    <citation type="submission" date="2016-06" db="EMBL/GenBank/DDBJ databases">
        <title>Parallel loss of symbiosis genes in relatives of nitrogen-fixing non-legume Parasponia.</title>
        <authorList>
            <person name="Van Velzen R."/>
            <person name="Holmer R."/>
            <person name="Bu F."/>
            <person name="Rutten L."/>
            <person name="Van Zeijl A."/>
            <person name="Liu W."/>
            <person name="Santuari L."/>
            <person name="Cao Q."/>
            <person name="Sharma T."/>
            <person name="Shen D."/>
            <person name="Roswanjaya Y."/>
            <person name="Wardhani T."/>
            <person name="Kalhor M.S."/>
            <person name="Jansen J."/>
            <person name="Van den Hoogen J."/>
            <person name="Gungor B."/>
            <person name="Hartog M."/>
            <person name="Hontelez J."/>
            <person name="Verver J."/>
            <person name="Yang W.-C."/>
            <person name="Schijlen E."/>
            <person name="Repin R."/>
            <person name="Schilthuizen M."/>
            <person name="Schranz E."/>
            <person name="Heidstra R."/>
            <person name="Miyata K."/>
            <person name="Fedorova E."/>
            <person name="Kohlen W."/>
            <person name="Bisseling T."/>
            <person name="Smit S."/>
            <person name="Geurts R."/>
        </authorList>
    </citation>
    <scope>NUCLEOTIDE SEQUENCE [LARGE SCALE GENOMIC DNA]</scope>
    <source>
        <strain evidence="6">cv. RG33-2</strain>
    </source>
</reference>
<comment type="caution">
    <text evidence="5">The sequence shown here is derived from an EMBL/GenBank/DDBJ whole genome shotgun (WGS) entry which is preliminary data.</text>
</comment>
<gene>
    <name evidence="5" type="ORF">TorRG33x02_262680</name>
</gene>
<dbReference type="Gene3D" id="1.10.1200.270">
    <property type="entry name" value="Methyltransferase, alpha-helical capping domain"/>
    <property type="match status" value="1"/>
</dbReference>
<keyword evidence="4" id="KW-0460">Magnesium</keyword>
<dbReference type="FunCoup" id="A0A2P5D491">
    <property type="interactions" value="70"/>
</dbReference>
<organism evidence="5 6">
    <name type="scientific">Trema orientale</name>
    <name type="common">Charcoal tree</name>
    <name type="synonym">Celtis orientalis</name>
    <dbReference type="NCBI Taxonomy" id="63057"/>
    <lineage>
        <taxon>Eukaryota</taxon>
        <taxon>Viridiplantae</taxon>
        <taxon>Streptophyta</taxon>
        <taxon>Embryophyta</taxon>
        <taxon>Tracheophyta</taxon>
        <taxon>Spermatophyta</taxon>
        <taxon>Magnoliopsida</taxon>
        <taxon>eudicotyledons</taxon>
        <taxon>Gunneridae</taxon>
        <taxon>Pentapetalae</taxon>
        <taxon>rosids</taxon>
        <taxon>fabids</taxon>
        <taxon>Rosales</taxon>
        <taxon>Cannabaceae</taxon>
        <taxon>Trema</taxon>
    </lineage>
</organism>
<dbReference type="EMBL" id="JXTC01000298">
    <property type="protein sequence ID" value="PON68107.1"/>
    <property type="molecule type" value="Genomic_DNA"/>
</dbReference>
<dbReference type="AlphaFoldDB" id="A0A2P5D491"/>
<accession>A0A2P5D491</accession>
<proteinExistence type="predicted"/>
<keyword evidence="1 5" id="KW-0489">Methyltransferase</keyword>